<name>A0A6G1R0W9_CHAAH</name>
<sequence length="49" mass="5713">MFTSMTAGTFGGVAQHWGFQSRKRSSSNTRLLTQRILFKLFIYRTEVRV</sequence>
<accession>A0A6G1R0W9</accession>
<protein>
    <submittedName>
        <fullName evidence="1">Uncharacterized protein</fullName>
    </submittedName>
</protein>
<gene>
    <name evidence="1" type="ORF">EXN66_Car001589</name>
</gene>
<reference evidence="1 2" key="1">
    <citation type="submission" date="2019-02" db="EMBL/GenBank/DDBJ databases">
        <title>Opniocepnalus argus genome.</title>
        <authorList>
            <person name="Zhou C."/>
            <person name="Xiao S."/>
        </authorList>
    </citation>
    <scope>NUCLEOTIDE SEQUENCE [LARGE SCALE GENOMIC DNA]</scope>
    <source>
        <strain evidence="1">OARG1902GOOAL</strain>
        <tissue evidence="1">Muscle</tissue>
    </source>
</reference>
<evidence type="ECO:0000313" key="1">
    <source>
        <dbReference type="EMBL" id="KAF3708415.1"/>
    </source>
</evidence>
<dbReference type="AlphaFoldDB" id="A0A6G1R0W9"/>
<dbReference type="EMBL" id="CM015712">
    <property type="protein sequence ID" value="KAF3708415.1"/>
    <property type="molecule type" value="Genomic_DNA"/>
</dbReference>
<keyword evidence="2" id="KW-1185">Reference proteome</keyword>
<evidence type="ECO:0000313" key="2">
    <source>
        <dbReference type="Proteomes" id="UP000503349"/>
    </source>
</evidence>
<proteinExistence type="predicted"/>
<reference evidence="2" key="2">
    <citation type="submission" date="2019-02" db="EMBL/GenBank/DDBJ databases">
        <title>Opniocepnalus argus Var Kimnra genome.</title>
        <authorList>
            <person name="Zhou C."/>
            <person name="Xiao S."/>
        </authorList>
    </citation>
    <scope>NUCLEOTIDE SEQUENCE [LARGE SCALE GENOMIC DNA]</scope>
</reference>
<dbReference type="Proteomes" id="UP000503349">
    <property type="component" value="Chromosome 1"/>
</dbReference>
<organism evidence="1 2">
    <name type="scientific">Channa argus</name>
    <name type="common">Northern snakehead</name>
    <name type="synonym">Ophicephalus argus</name>
    <dbReference type="NCBI Taxonomy" id="215402"/>
    <lineage>
        <taxon>Eukaryota</taxon>
        <taxon>Metazoa</taxon>
        <taxon>Chordata</taxon>
        <taxon>Craniata</taxon>
        <taxon>Vertebrata</taxon>
        <taxon>Euteleostomi</taxon>
        <taxon>Actinopterygii</taxon>
        <taxon>Neopterygii</taxon>
        <taxon>Teleostei</taxon>
        <taxon>Neoteleostei</taxon>
        <taxon>Acanthomorphata</taxon>
        <taxon>Anabantaria</taxon>
        <taxon>Anabantiformes</taxon>
        <taxon>Channoidei</taxon>
        <taxon>Channidae</taxon>
        <taxon>Channa</taxon>
    </lineage>
</organism>